<evidence type="ECO:0000313" key="2">
    <source>
        <dbReference type="EMBL" id="KAL3767908.1"/>
    </source>
</evidence>
<dbReference type="AlphaFoldDB" id="A0ABD3MVQ3"/>
<dbReference type="EMBL" id="JALLPJ020001356">
    <property type="protein sequence ID" value="KAL3767908.1"/>
    <property type="molecule type" value="Genomic_DNA"/>
</dbReference>
<feature type="region of interest" description="Disordered" evidence="1">
    <location>
        <begin position="1"/>
        <end position="65"/>
    </location>
</feature>
<proteinExistence type="predicted"/>
<feature type="compositionally biased region" description="Polar residues" evidence="1">
    <location>
        <begin position="42"/>
        <end position="51"/>
    </location>
</feature>
<accession>A0ABD3MVQ3</accession>
<sequence>MSAENTNETTSPSAADPQSKESAAPNNAASTSVDVSASATTIGASNTSALRSTRRRSMGEKRRSSIFQRARASFYRSRGQSGASVETLRGTTGSDFEGYGLVERCSAEELSFGCCNPFNCCCGHKDGLYFLLIKGYHCFVFKDEEGVAPKFAVELNHRKAVLQPKHGHDCVVHLETSLGDVDYKFTFSKSHLDENDTVTTPDAKAAAFVQAVGAAASAAQTDEVRTRLGHQGLMNKRSSVRYAINIGAAKAKEQPEKPVGMGEVMREMPVAGGF</sequence>
<feature type="compositionally biased region" description="Low complexity" evidence="1">
    <location>
        <begin position="28"/>
        <end position="41"/>
    </location>
</feature>
<protein>
    <submittedName>
        <fullName evidence="2">Uncharacterized protein</fullName>
    </submittedName>
</protein>
<gene>
    <name evidence="2" type="ORF">ACHAWO_001804</name>
</gene>
<reference evidence="2 3" key="1">
    <citation type="submission" date="2024-10" db="EMBL/GenBank/DDBJ databases">
        <title>Updated reference genomes for cyclostephanoid diatoms.</title>
        <authorList>
            <person name="Roberts W.R."/>
            <person name="Alverson A.J."/>
        </authorList>
    </citation>
    <scope>NUCLEOTIDE SEQUENCE [LARGE SCALE GENOMIC DNA]</scope>
    <source>
        <strain evidence="2 3">AJA010-31</strain>
    </source>
</reference>
<organism evidence="2 3">
    <name type="scientific">Cyclotella atomus</name>
    <dbReference type="NCBI Taxonomy" id="382360"/>
    <lineage>
        <taxon>Eukaryota</taxon>
        <taxon>Sar</taxon>
        <taxon>Stramenopiles</taxon>
        <taxon>Ochrophyta</taxon>
        <taxon>Bacillariophyta</taxon>
        <taxon>Coscinodiscophyceae</taxon>
        <taxon>Thalassiosirophycidae</taxon>
        <taxon>Stephanodiscales</taxon>
        <taxon>Stephanodiscaceae</taxon>
        <taxon>Cyclotella</taxon>
    </lineage>
</organism>
<name>A0ABD3MVQ3_9STRA</name>
<feature type="compositionally biased region" description="Polar residues" evidence="1">
    <location>
        <begin position="1"/>
        <end position="13"/>
    </location>
</feature>
<evidence type="ECO:0000313" key="3">
    <source>
        <dbReference type="Proteomes" id="UP001530400"/>
    </source>
</evidence>
<keyword evidence="3" id="KW-1185">Reference proteome</keyword>
<dbReference type="Proteomes" id="UP001530400">
    <property type="component" value="Unassembled WGS sequence"/>
</dbReference>
<comment type="caution">
    <text evidence="2">The sequence shown here is derived from an EMBL/GenBank/DDBJ whole genome shotgun (WGS) entry which is preliminary data.</text>
</comment>
<evidence type="ECO:0000256" key="1">
    <source>
        <dbReference type="SAM" id="MobiDB-lite"/>
    </source>
</evidence>